<evidence type="ECO:0000313" key="1">
    <source>
        <dbReference type="EMBL" id="MBB4844265.1"/>
    </source>
</evidence>
<dbReference type="RefSeq" id="WP_184300405.1">
    <property type="nucleotide sequence ID" value="NZ_JACHLP010000005.1"/>
</dbReference>
<gene>
    <name evidence="1" type="ORF">HNP55_002801</name>
</gene>
<proteinExistence type="predicted"/>
<keyword evidence="2" id="KW-1185">Reference proteome</keyword>
<dbReference type="EMBL" id="JACHLP010000005">
    <property type="protein sequence ID" value="MBB4844265.1"/>
    <property type="molecule type" value="Genomic_DNA"/>
</dbReference>
<sequence length="99" mass="10763">MSEPAEVELYVYYKLAGAQRQAALAAFAAACQGLSEPRPRLLLRQDEDPATALETWMEIHTGPRAEQTEAALATALAPFVQGGQRHIERFVPLSPLTSA</sequence>
<evidence type="ECO:0000313" key="2">
    <source>
        <dbReference type="Proteomes" id="UP000562027"/>
    </source>
</evidence>
<evidence type="ECO:0008006" key="3">
    <source>
        <dbReference type="Google" id="ProtNLM"/>
    </source>
</evidence>
<dbReference type="AlphaFoldDB" id="A0A840LBM7"/>
<dbReference type="Pfam" id="PF16290">
    <property type="entry name" value="DUF4936"/>
    <property type="match status" value="1"/>
</dbReference>
<dbReference type="Proteomes" id="UP000562027">
    <property type="component" value="Unassembled WGS sequence"/>
</dbReference>
<reference evidence="1 2" key="1">
    <citation type="submission" date="2020-08" db="EMBL/GenBank/DDBJ databases">
        <title>Functional genomics of gut bacteria from endangered species of beetles.</title>
        <authorList>
            <person name="Carlos-Shanley C."/>
        </authorList>
    </citation>
    <scope>NUCLEOTIDE SEQUENCE [LARGE SCALE GENOMIC DNA]</scope>
    <source>
        <strain evidence="1 2">S00239</strain>
    </source>
</reference>
<dbReference type="InterPro" id="IPR032556">
    <property type="entry name" value="DUF4936"/>
</dbReference>
<protein>
    <recommendedName>
        <fullName evidence="3">Quinol monooxygenase YgiN</fullName>
    </recommendedName>
</protein>
<accession>A0A840LBM7</accession>
<organism evidence="1 2">
    <name type="scientific">Roseateles oligotrophus</name>
    <dbReference type="NCBI Taxonomy" id="1769250"/>
    <lineage>
        <taxon>Bacteria</taxon>
        <taxon>Pseudomonadati</taxon>
        <taxon>Pseudomonadota</taxon>
        <taxon>Betaproteobacteria</taxon>
        <taxon>Burkholderiales</taxon>
        <taxon>Sphaerotilaceae</taxon>
        <taxon>Roseateles</taxon>
    </lineage>
</organism>
<comment type="caution">
    <text evidence="1">The sequence shown here is derived from an EMBL/GenBank/DDBJ whole genome shotgun (WGS) entry which is preliminary data.</text>
</comment>
<name>A0A840LBM7_9BURK</name>